<evidence type="ECO:0000313" key="2">
    <source>
        <dbReference type="EMBL" id="MBB5345081.1"/>
    </source>
</evidence>
<gene>
    <name evidence="2" type="ORF">HDF10_003072</name>
</gene>
<proteinExistence type="predicted"/>
<comment type="caution">
    <text evidence="2">The sequence shown here is derived from an EMBL/GenBank/DDBJ whole genome shotgun (WGS) entry which is preliminary data.</text>
</comment>
<feature type="region of interest" description="Disordered" evidence="1">
    <location>
        <begin position="73"/>
        <end position="100"/>
    </location>
</feature>
<sequence length="100" mass="10740">MRCPLEAALPGILEDATAKLSSALRMLISQLEHELEELANFIGEADGAMERTSRENESCRRLLAVPGIGPDCNSAHRGDRKRSSVSQGSRVLGLGWHGAA</sequence>
<name>A0A7W8JBP3_9BACT</name>
<dbReference type="Proteomes" id="UP000569092">
    <property type="component" value="Unassembled WGS sequence"/>
</dbReference>
<evidence type="ECO:0000256" key="1">
    <source>
        <dbReference type="SAM" id="MobiDB-lite"/>
    </source>
</evidence>
<dbReference type="AlphaFoldDB" id="A0A7W8JBP3"/>
<dbReference type="EMBL" id="JACHDZ010000005">
    <property type="protein sequence ID" value="MBB5345081.1"/>
    <property type="molecule type" value="Genomic_DNA"/>
</dbReference>
<protein>
    <submittedName>
        <fullName evidence="2">Transposase</fullName>
    </submittedName>
</protein>
<accession>A0A7W8JBP3</accession>
<organism evidence="2 3">
    <name type="scientific">Tunturiibacter lichenicola</name>
    <dbReference type="NCBI Taxonomy" id="2051959"/>
    <lineage>
        <taxon>Bacteria</taxon>
        <taxon>Pseudomonadati</taxon>
        <taxon>Acidobacteriota</taxon>
        <taxon>Terriglobia</taxon>
        <taxon>Terriglobales</taxon>
        <taxon>Acidobacteriaceae</taxon>
        <taxon>Tunturiibacter</taxon>
    </lineage>
</organism>
<reference evidence="2 3" key="1">
    <citation type="submission" date="2020-08" db="EMBL/GenBank/DDBJ databases">
        <title>Genomic Encyclopedia of Type Strains, Phase IV (KMG-V): Genome sequencing to study the core and pangenomes of soil and plant-associated prokaryotes.</title>
        <authorList>
            <person name="Whitman W."/>
        </authorList>
    </citation>
    <scope>NUCLEOTIDE SEQUENCE [LARGE SCALE GENOMIC DNA]</scope>
    <source>
        <strain evidence="2 3">M8US30</strain>
    </source>
</reference>
<evidence type="ECO:0000313" key="3">
    <source>
        <dbReference type="Proteomes" id="UP000569092"/>
    </source>
</evidence>